<dbReference type="EMBL" id="DWVP01000001">
    <property type="protein sequence ID" value="HJC84162.1"/>
    <property type="molecule type" value="Genomic_DNA"/>
</dbReference>
<reference evidence="3" key="2">
    <citation type="submission" date="2021-04" db="EMBL/GenBank/DDBJ databases">
        <authorList>
            <person name="Gilroy R."/>
        </authorList>
    </citation>
    <scope>NUCLEOTIDE SEQUENCE</scope>
    <source>
        <strain evidence="3">ChiHjej13B12-4958</strain>
    </source>
</reference>
<dbReference type="Proteomes" id="UP000823858">
    <property type="component" value="Unassembled WGS sequence"/>
</dbReference>
<dbReference type="AlphaFoldDB" id="A0A9D2TMT8"/>
<evidence type="ECO:0000256" key="2">
    <source>
        <dbReference type="SAM" id="Phobius"/>
    </source>
</evidence>
<proteinExistence type="predicted"/>
<evidence type="ECO:0000313" key="3">
    <source>
        <dbReference type="EMBL" id="HJC84162.1"/>
    </source>
</evidence>
<evidence type="ECO:0000313" key="4">
    <source>
        <dbReference type="Proteomes" id="UP000823858"/>
    </source>
</evidence>
<organism evidence="3 4">
    <name type="scientific">Candidatus Corynebacterium faecigallinarum</name>
    <dbReference type="NCBI Taxonomy" id="2838528"/>
    <lineage>
        <taxon>Bacteria</taxon>
        <taxon>Bacillati</taxon>
        <taxon>Actinomycetota</taxon>
        <taxon>Actinomycetes</taxon>
        <taxon>Mycobacteriales</taxon>
        <taxon>Corynebacteriaceae</taxon>
        <taxon>Corynebacterium</taxon>
    </lineage>
</organism>
<name>A0A9D2TMT8_9CORY</name>
<sequence length="207" mass="22546">MGRPDGLARSAKDAPENVRDGVRAWYIVAAVQTLTAVLQMVMSLQDSRSVMAQVRTQMDTLSLPDGVTEQTLVNGTIITSLLVNLIAVAVCTYLTSRVARGGIRSRTFLTVGSIYLALMALLQVFTSPPDTGSTPMVLLIGAGTIVSGVIAVVGLWLVTRPDNADWFGLPDKAEIEAYAEKVAKRNEELDKERAEKKAEKERRKKDR</sequence>
<comment type="caution">
    <text evidence="3">The sequence shown here is derived from an EMBL/GenBank/DDBJ whole genome shotgun (WGS) entry which is preliminary data.</text>
</comment>
<reference evidence="3" key="1">
    <citation type="journal article" date="2021" name="PeerJ">
        <title>Extensive microbial diversity within the chicken gut microbiome revealed by metagenomics and culture.</title>
        <authorList>
            <person name="Gilroy R."/>
            <person name="Ravi A."/>
            <person name="Getino M."/>
            <person name="Pursley I."/>
            <person name="Horton D.L."/>
            <person name="Alikhan N.F."/>
            <person name="Baker D."/>
            <person name="Gharbi K."/>
            <person name="Hall N."/>
            <person name="Watson M."/>
            <person name="Adriaenssens E.M."/>
            <person name="Foster-Nyarko E."/>
            <person name="Jarju S."/>
            <person name="Secka A."/>
            <person name="Antonio M."/>
            <person name="Oren A."/>
            <person name="Chaudhuri R.R."/>
            <person name="La Ragione R."/>
            <person name="Hildebrand F."/>
            <person name="Pallen M.J."/>
        </authorList>
    </citation>
    <scope>NUCLEOTIDE SEQUENCE</scope>
    <source>
        <strain evidence="3">ChiHjej13B12-4958</strain>
    </source>
</reference>
<feature type="transmembrane region" description="Helical" evidence="2">
    <location>
        <begin position="21"/>
        <end position="42"/>
    </location>
</feature>
<feature type="region of interest" description="Disordered" evidence="1">
    <location>
        <begin position="186"/>
        <end position="207"/>
    </location>
</feature>
<evidence type="ECO:0000256" key="1">
    <source>
        <dbReference type="SAM" id="MobiDB-lite"/>
    </source>
</evidence>
<accession>A0A9D2TMT8</accession>
<feature type="transmembrane region" description="Helical" evidence="2">
    <location>
        <begin position="137"/>
        <end position="158"/>
    </location>
</feature>
<feature type="compositionally biased region" description="Basic and acidic residues" evidence="1">
    <location>
        <begin position="186"/>
        <end position="201"/>
    </location>
</feature>
<feature type="transmembrane region" description="Helical" evidence="2">
    <location>
        <begin position="107"/>
        <end position="125"/>
    </location>
</feature>
<gene>
    <name evidence="3" type="ORF">H9751_01145</name>
</gene>
<feature type="transmembrane region" description="Helical" evidence="2">
    <location>
        <begin position="72"/>
        <end position="95"/>
    </location>
</feature>
<keyword evidence="2" id="KW-1133">Transmembrane helix</keyword>
<keyword evidence="2" id="KW-0812">Transmembrane</keyword>
<keyword evidence="2" id="KW-0472">Membrane</keyword>
<protein>
    <submittedName>
        <fullName evidence="3">Uncharacterized protein</fullName>
    </submittedName>
</protein>